<dbReference type="NCBIfam" id="TIGR02612">
    <property type="entry name" value="mob_myst_A"/>
    <property type="match status" value="1"/>
</dbReference>
<dbReference type="Pfam" id="PF01381">
    <property type="entry name" value="HTH_3"/>
    <property type="match status" value="1"/>
</dbReference>
<protein>
    <submittedName>
        <fullName evidence="2">Mobile mystery protein A</fullName>
    </submittedName>
</protein>
<organism evidence="2 3">
    <name type="scientific">Ruegeria spongiae</name>
    <dbReference type="NCBI Taxonomy" id="2942209"/>
    <lineage>
        <taxon>Bacteria</taxon>
        <taxon>Pseudomonadati</taxon>
        <taxon>Pseudomonadota</taxon>
        <taxon>Alphaproteobacteria</taxon>
        <taxon>Rhodobacterales</taxon>
        <taxon>Roseobacteraceae</taxon>
        <taxon>Ruegeria</taxon>
    </lineage>
</organism>
<evidence type="ECO:0000259" key="1">
    <source>
        <dbReference type="PROSITE" id="PS50943"/>
    </source>
</evidence>
<dbReference type="SMART" id="SM00530">
    <property type="entry name" value="HTH_XRE"/>
    <property type="match status" value="1"/>
</dbReference>
<dbReference type="Gene3D" id="1.10.260.40">
    <property type="entry name" value="lambda repressor-like DNA-binding domains"/>
    <property type="match status" value="1"/>
</dbReference>
<comment type="caution">
    <text evidence="2">The sequence shown here is derived from an EMBL/GenBank/DDBJ whole genome shotgun (WGS) entry which is preliminary data.</text>
</comment>
<name>A0ABT0Q8K5_9RHOB</name>
<evidence type="ECO:0000313" key="3">
    <source>
        <dbReference type="Proteomes" id="UP001203880"/>
    </source>
</evidence>
<reference evidence="2" key="1">
    <citation type="submission" date="2022-05" db="EMBL/GenBank/DDBJ databases">
        <authorList>
            <person name="Park J.-S."/>
        </authorList>
    </citation>
    <scope>NUCLEOTIDE SEQUENCE</scope>
    <source>
        <strain evidence="2">2012CJ41-6</strain>
    </source>
</reference>
<proteinExistence type="predicted"/>
<dbReference type="PROSITE" id="PS50943">
    <property type="entry name" value="HTH_CROC1"/>
    <property type="match status" value="1"/>
</dbReference>
<dbReference type="InterPro" id="IPR013435">
    <property type="entry name" value="Mobile_mystery_prot_A"/>
</dbReference>
<dbReference type="RefSeq" id="WP_249713693.1">
    <property type="nucleotide sequence ID" value="NZ_JAMFMB010000071.1"/>
</dbReference>
<dbReference type="InterPro" id="IPR010982">
    <property type="entry name" value="Lambda_DNA-bd_dom_sf"/>
</dbReference>
<dbReference type="CDD" id="cd00093">
    <property type="entry name" value="HTH_XRE"/>
    <property type="match status" value="1"/>
</dbReference>
<feature type="domain" description="HTH cro/C1-type" evidence="1">
    <location>
        <begin position="34"/>
        <end position="90"/>
    </location>
</feature>
<gene>
    <name evidence="2" type="ORF">M3P21_22215</name>
</gene>
<dbReference type="EMBL" id="JAMFMB010000071">
    <property type="protein sequence ID" value="MCL6286210.1"/>
    <property type="molecule type" value="Genomic_DNA"/>
</dbReference>
<dbReference type="Proteomes" id="UP001203880">
    <property type="component" value="Unassembled WGS sequence"/>
</dbReference>
<dbReference type="InterPro" id="IPR001387">
    <property type="entry name" value="Cro/C1-type_HTH"/>
</dbReference>
<evidence type="ECO:0000313" key="2">
    <source>
        <dbReference type="EMBL" id="MCL6286210.1"/>
    </source>
</evidence>
<sequence length="155" mass="17258">MTSVKDTAIRQYARQLDGVAQQLAGLSKPKDGWIATMRKALGMSAPELARRTGVTKPAIYQAERKERAGGISLQHMEKLAEAMGGRFVYAIVPVDSVKDVLTSQSRNVAEQTVKRASAHMALEKQSLTSKQIEEEIERLAEELLRDRPSDFWEAM</sequence>
<dbReference type="SUPFAM" id="SSF47413">
    <property type="entry name" value="lambda repressor-like DNA-binding domains"/>
    <property type="match status" value="1"/>
</dbReference>
<accession>A0ABT0Q8K5</accession>
<keyword evidence="3" id="KW-1185">Reference proteome</keyword>